<dbReference type="SMART" id="SM00906">
    <property type="entry name" value="Fungal_trans"/>
    <property type="match status" value="1"/>
</dbReference>
<feature type="domain" description="Zn(2)-C6 fungal-type" evidence="8">
    <location>
        <begin position="16"/>
        <end position="45"/>
    </location>
</feature>
<dbReference type="PANTHER" id="PTHR47540">
    <property type="entry name" value="THIAMINE REPRESSIBLE GENES REGULATORY PROTEIN THI5"/>
    <property type="match status" value="1"/>
</dbReference>
<keyword evidence="6" id="KW-0539">Nucleus</keyword>
<feature type="region of interest" description="Disordered" evidence="7">
    <location>
        <begin position="103"/>
        <end position="171"/>
    </location>
</feature>
<dbReference type="CDD" id="cd00067">
    <property type="entry name" value="GAL4"/>
    <property type="match status" value="1"/>
</dbReference>
<dbReference type="Gene3D" id="4.10.240.10">
    <property type="entry name" value="Zn(2)-C6 fungal-type DNA-binding domain"/>
    <property type="match status" value="1"/>
</dbReference>
<dbReference type="PROSITE" id="PS00463">
    <property type="entry name" value="ZN2_CY6_FUNGAL_1"/>
    <property type="match status" value="1"/>
</dbReference>
<evidence type="ECO:0000256" key="4">
    <source>
        <dbReference type="ARBA" id="ARBA00023125"/>
    </source>
</evidence>
<dbReference type="GO" id="GO:0000981">
    <property type="term" value="F:DNA-binding transcription factor activity, RNA polymerase II-specific"/>
    <property type="evidence" value="ECO:0007669"/>
    <property type="project" value="InterPro"/>
</dbReference>
<dbReference type="InterPro" id="IPR051711">
    <property type="entry name" value="Stress_Response_Reg"/>
</dbReference>
<feature type="region of interest" description="Disordered" evidence="7">
    <location>
        <begin position="65"/>
        <end position="86"/>
    </location>
</feature>
<dbReference type="PANTHER" id="PTHR47540:SF6">
    <property type="entry name" value="ZN(II)2CYS6 TRANSCRIPTION FACTOR (EUROFUNG)"/>
    <property type="match status" value="1"/>
</dbReference>
<dbReference type="PROSITE" id="PS50048">
    <property type="entry name" value="ZN2_CY6_FUNGAL_2"/>
    <property type="match status" value="1"/>
</dbReference>
<reference evidence="9 10" key="1">
    <citation type="journal article" date="2016" name="Genome Biol. Evol.">
        <title>Divergent and convergent evolution of fungal pathogenicity.</title>
        <authorList>
            <person name="Shang Y."/>
            <person name="Xiao G."/>
            <person name="Zheng P."/>
            <person name="Cen K."/>
            <person name="Zhan S."/>
            <person name="Wang C."/>
        </authorList>
    </citation>
    <scope>NUCLEOTIDE SEQUENCE [LARGE SCALE GENOMIC DNA]</scope>
    <source>
        <strain evidence="9 10">RCEF 2490</strain>
    </source>
</reference>
<dbReference type="Proteomes" id="UP000078544">
    <property type="component" value="Unassembled WGS sequence"/>
</dbReference>
<dbReference type="SUPFAM" id="SSF57701">
    <property type="entry name" value="Zn2/Cys6 DNA-binding domain"/>
    <property type="match status" value="1"/>
</dbReference>
<comment type="caution">
    <text evidence="9">The sequence shown here is derived from an EMBL/GenBank/DDBJ whole genome shotgun (WGS) entry which is preliminary data.</text>
</comment>
<dbReference type="EMBL" id="AZGY01000012">
    <property type="protein sequence ID" value="KZZ93681.1"/>
    <property type="molecule type" value="Genomic_DNA"/>
</dbReference>
<dbReference type="CDD" id="cd12148">
    <property type="entry name" value="fungal_TF_MHR"/>
    <property type="match status" value="1"/>
</dbReference>
<dbReference type="STRING" id="1081109.A0A168AAE5"/>
<dbReference type="GO" id="GO:0043565">
    <property type="term" value="F:sequence-specific DNA binding"/>
    <property type="evidence" value="ECO:0007669"/>
    <property type="project" value="TreeGrafter"/>
</dbReference>
<protein>
    <submittedName>
        <fullName evidence="9">Transcription factor</fullName>
    </submittedName>
</protein>
<name>A0A168AAE5_9HYPO</name>
<keyword evidence="4" id="KW-0238">DNA-binding</keyword>
<dbReference type="OrthoDB" id="3266505at2759"/>
<dbReference type="GO" id="GO:0008270">
    <property type="term" value="F:zinc ion binding"/>
    <property type="evidence" value="ECO:0007669"/>
    <property type="project" value="InterPro"/>
</dbReference>
<dbReference type="GO" id="GO:0006351">
    <property type="term" value="P:DNA-templated transcription"/>
    <property type="evidence" value="ECO:0007669"/>
    <property type="project" value="InterPro"/>
</dbReference>
<dbReference type="GO" id="GO:0005634">
    <property type="term" value="C:nucleus"/>
    <property type="evidence" value="ECO:0007669"/>
    <property type="project" value="UniProtKB-SubCell"/>
</dbReference>
<sequence length="762" mass="85934">MQAHPGPRRIGRTPNACNACRQSKIKCSGKHPCQSCQRRSVRCHFTDTGQKVVVSGKYLEDLQRRAERQQLSPPTRRRGPQVSSNECLEQNLPDVALPELQSITTTSPHRIAGCRNLRRPDRSTVENEHAVQGDYRPTHRRLPASPPSTSEGISRSHHEGGRVLSRDMESEDESHLRTDSLVIRSRVIENLKANRRKWIWLSPWSTWSFTVRLMLTLGEKLRPDSLALPRELLEPEVYDVPWPPMLPPEVDISCLPSRSHALYLFTTVKFHFGQTYCLFDEKRFEEEISAFYASAVQETPGDCVWFIKFLLVLTFGTAFHTPQTSAKEPPGAKFFSRALAIMQNPTRLWKESLLGIEILAMTGLYLFCIDDRESAHCYLGNAIRVAQLEGLHTQLPEDDLGSETLRHCQNLWWTLYLMDRHFSSSVGLPMSVRDSDITTAVVPPAIGSQSDSLRSLQVNLSHLLSVILSKVYVPTRTPLALFLEQIRSILQTLAHHAQEIERIIRLKFNSCPGAMPRETHYLTMLYHQCVIVATRPPLLSVLKERLEFLGNPDEENWDNFLAQTATVICAGIKSAVKTLQILSLEYSMLEVFLPYDVEFAFGAALHLTMASAVFPRVVDYQHSRHLAHQVLTTLVSRGNRIARARMNELAYIETLCAELAVQGQRQGHQTLSLSYSETPPLETLDKDILGDSRSPARESILGASISETNDSHQDAGFQTLSNMELLESIGISAEDFLSIIQQMPNPESLSGDMPESMLDLDL</sequence>
<accession>A0A168AAE5</accession>
<evidence type="ECO:0000256" key="5">
    <source>
        <dbReference type="ARBA" id="ARBA00023163"/>
    </source>
</evidence>
<comment type="subcellular location">
    <subcellularLocation>
        <location evidence="1">Nucleus</location>
    </subcellularLocation>
</comment>
<evidence type="ECO:0000313" key="10">
    <source>
        <dbReference type="Proteomes" id="UP000078544"/>
    </source>
</evidence>
<dbReference type="SMART" id="SM00066">
    <property type="entry name" value="GAL4"/>
    <property type="match status" value="1"/>
</dbReference>
<keyword evidence="5" id="KW-0804">Transcription</keyword>
<feature type="compositionally biased region" description="Basic and acidic residues" evidence="7">
    <location>
        <begin position="154"/>
        <end position="171"/>
    </location>
</feature>
<keyword evidence="3" id="KW-0805">Transcription regulation</keyword>
<evidence type="ECO:0000256" key="7">
    <source>
        <dbReference type="SAM" id="MobiDB-lite"/>
    </source>
</evidence>
<dbReference type="Pfam" id="PF00172">
    <property type="entry name" value="Zn_clus"/>
    <property type="match status" value="1"/>
</dbReference>
<evidence type="ECO:0000256" key="2">
    <source>
        <dbReference type="ARBA" id="ARBA00022723"/>
    </source>
</evidence>
<evidence type="ECO:0000256" key="1">
    <source>
        <dbReference type="ARBA" id="ARBA00004123"/>
    </source>
</evidence>
<keyword evidence="10" id="KW-1185">Reference proteome</keyword>
<evidence type="ECO:0000256" key="6">
    <source>
        <dbReference type="ARBA" id="ARBA00023242"/>
    </source>
</evidence>
<dbReference type="InterPro" id="IPR001138">
    <property type="entry name" value="Zn2Cys6_DnaBD"/>
</dbReference>
<dbReference type="AlphaFoldDB" id="A0A168AAE5"/>
<dbReference type="Pfam" id="PF04082">
    <property type="entry name" value="Fungal_trans"/>
    <property type="match status" value="1"/>
</dbReference>
<dbReference type="InterPro" id="IPR007219">
    <property type="entry name" value="XnlR_reg_dom"/>
</dbReference>
<dbReference type="InterPro" id="IPR036864">
    <property type="entry name" value="Zn2-C6_fun-type_DNA-bd_sf"/>
</dbReference>
<proteinExistence type="predicted"/>
<organism evidence="9 10">
    <name type="scientific">Moelleriella libera RCEF 2490</name>
    <dbReference type="NCBI Taxonomy" id="1081109"/>
    <lineage>
        <taxon>Eukaryota</taxon>
        <taxon>Fungi</taxon>
        <taxon>Dikarya</taxon>
        <taxon>Ascomycota</taxon>
        <taxon>Pezizomycotina</taxon>
        <taxon>Sordariomycetes</taxon>
        <taxon>Hypocreomycetidae</taxon>
        <taxon>Hypocreales</taxon>
        <taxon>Clavicipitaceae</taxon>
        <taxon>Moelleriella</taxon>
    </lineage>
</organism>
<gene>
    <name evidence="9" type="ORF">AAL_05397</name>
</gene>
<dbReference type="GO" id="GO:0045944">
    <property type="term" value="P:positive regulation of transcription by RNA polymerase II"/>
    <property type="evidence" value="ECO:0007669"/>
    <property type="project" value="TreeGrafter"/>
</dbReference>
<evidence type="ECO:0000313" key="9">
    <source>
        <dbReference type="EMBL" id="KZZ93681.1"/>
    </source>
</evidence>
<evidence type="ECO:0000256" key="3">
    <source>
        <dbReference type="ARBA" id="ARBA00023015"/>
    </source>
</evidence>
<evidence type="ECO:0000259" key="8">
    <source>
        <dbReference type="PROSITE" id="PS50048"/>
    </source>
</evidence>
<keyword evidence="2" id="KW-0479">Metal-binding</keyword>
<feature type="compositionally biased region" description="Basic and acidic residues" evidence="7">
    <location>
        <begin position="118"/>
        <end position="131"/>
    </location>
</feature>